<feature type="region of interest" description="Disordered" evidence="8">
    <location>
        <begin position="216"/>
        <end position="242"/>
    </location>
</feature>
<dbReference type="GO" id="GO:0003700">
    <property type="term" value="F:DNA-binding transcription factor activity"/>
    <property type="evidence" value="ECO:0007669"/>
    <property type="project" value="InterPro"/>
</dbReference>
<feature type="compositionally biased region" description="Polar residues" evidence="8">
    <location>
        <begin position="1"/>
        <end position="11"/>
    </location>
</feature>
<protein>
    <recommendedName>
        <fullName evidence="9">BZIP domain-containing protein</fullName>
    </recommendedName>
</protein>
<dbReference type="FunFam" id="1.20.5.170:FF:000036">
    <property type="entry name" value="ABSCISIC ACID-INSENSITIVE 5-like protein 2"/>
    <property type="match status" value="1"/>
</dbReference>
<keyword evidence="7" id="KW-0175">Coiled coil</keyword>
<evidence type="ECO:0000313" key="10">
    <source>
        <dbReference type="EMBL" id="KAJ1686717.1"/>
    </source>
</evidence>
<evidence type="ECO:0000256" key="6">
    <source>
        <dbReference type="ARBA" id="ARBA00023242"/>
    </source>
</evidence>
<evidence type="ECO:0000256" key="3">
    <source>
        <dbReference type="ARBA" id="ARBA00023015"/>
    </source>
</evidence>
<feature type="coiled-coil region" evidence="7">
    <location>
        <begin position="263"/>
        <end position="290"/>
    </location>
</feature>
<feature type="domain" description="BZIP" evidence="9">
    <location>
        <begin position="245"/>
        <end position="290"/>
    </location>
</feature>
<evidence type="ECO:0000256" key="5">
    <source>
        <dbReference type="ARBA" id="ARBA00023163"/>
    </source>
</evidence>
<dbReference type="Proteomes" id="UP001151287">
    <property type="component" value="Unassembled WGS sequence"/>
</dbReference>
<comment type="subcellular location">
    <subcellularLocation>
        <location evidence="1">Nucleus</location>
    </subcellularLocation>
</comment>
<keyword evidence="2" id="KW-0938">Abscisic acid signaling pathway</keyword>
<dbReference type="GO" id="GO:0003677">
    <property type="term" value="F:DNA binding"/>
    <property type="evidence" value="ECO:0007669"/>
    <property type="project" value="UniProtKB-KW"/>
</dbReference>
<dbReference type="EMBL" id="JAMQYH010000005">
    <property type="protein sequence ID" value="KAJ1686717.1"/>
    <property type="molecule type" value="Genomic_DNA"/>
</dbReference>
<dbReference type="GO" id="GO:0005634">
    <property type="term" value="C:nucleus"/>
    <property type="evidence" value="ECO:0007669"/>
    <property type="project" value="UniProtKB-SubCell"/>
</dbReference>
<dbReference type="CDD" id="cd14707">
    <property type="entry name" value="bZIP_plant_BZIP46"/>
    <property type="match status" value="1"/>
</dbReference>
<evidence type="ECO:0000256" key="4">
    <source>
        <dbReference type="ARBA" id="ARBA00023125"/>
    </source>
</evidence>
<dbReference type="GO" id="GO:0009738">
    <property type="term" value="P:abscisic acid-activated signaling pathway"/>
    <property type="evidence" value="ECO:0007669"/>
    <property type="project" value="UniProtKB-KW"/>
</dbReference>
<gene>
    <name evidence="10" type="ORF">LUZ63_018107</name>
</gene>
<keyword evidence="6" id="KW-0539">Nucleus</keyword>
<dbReference type="AlphaFoldDB" id="A0A9Q0C3P1"/>
<proteinExistence type="predicted"/>
<evidence type="ECO:0000256" key="8">
    <source>
        <dbReference type="SAM" id="MobiDB-lite"/>
    </source>
</evidence>
<evidence type="ECO:0000256" key="1">
    <source>
        <dbReference type="ARBA" id="ARBA00004123"/>
    </source>
</evidence>
<keyword evidence="5" id="KW-0804">Transcription</keyword>
<evidence type="ECO:0000256" key="2">
    <source>
        <dbReference type="ARBA" id="ARBA00022682"/>
    </source>
</evidence>
<evidence type="ECO:0000313" key="11">
    <source>
        <dbReference type="Proteomes" id="UP001151287"/>
    </source>
</evidence>
<reference evidence="10" key="1">
    <citation type="journal article" date="2022" name="Cell">
        <title>Repeat-based holocentromeres influence genome architecture and karyotype evolution.</title>
        <authorList>
            <person name="Hofstatter P.G."/>
            <person name="Thangavel G."/>
            <person name="Lux T."/>
            <person name="Neumann P."/>
            <person name="Vondrak T."/>
            <person name="Novak P."/>
            <person name="Zhang M."/>
            <person name="Costa L."/>
            <person name="Castellani M."/>
            <person name="Scott A."/>
            <person name="Toegelov H."/>
            <person name="Fuchs J."/>
            <person name="Mata-Sucre Y."/>
            <person name="Dias Y."/>
            <person name="Vanzela A.L.L."/>
            <person name="Huettel B."/>
            <person name="Almeida C.C.S."/>
            <person name="Simkova H."/>
            <person name="Souza G."/>
            <person name="Pedrosa-Harand A."/>
            <person name="Macas J."/>
            <person name="Mayer K.F.X."/>
            <person name="Houben A."/>
            <person name="Marques A."/>
        </authorList>
    </citation>
    <scope>NUCLEOTIDE SEQUENCE</scope>
    <source>
        <strain evidence="10">RhyBre1mFocal</strain>
    </source>
</reference>
<comment type="caution">
    <text evidence="10">The sequence shown here is derived from an EMBL/GenBank/DDBJ whole genome shotgun (WGS) entry which is preliminary data.</text>
</comment>
<keyword evidence="4" id="KW-0238">DNA-binding</keyword>
<dbReference type="PROSITE" id="PS50217">
    <property type="entry name" value="BZIP"/>
    <property type="match status" value="1"/>
</dbReference>
<dbReference type="InterPro" id="IPR043452">
    <property type="entry name" value="BZIP46-like"/>
</dbReference>
<dbReference type="PROSITE" id="PS00036">
    <property type="entry name" value="BZIP_BASIC"/>
    <property type="match status" value="1"/>
</dbReference>
<dbReference type="GO" id="GO:0045893">
    <property type="term" value="P:positive regulation of DNA-templated transcription"/>
    <property type="evidence" value="ECO:0007669"/>
    <property type="project" value="InterPro"/>
</dbReference>
<dbReference type="PANTHER" id="PTHR22952">
    <property type="entry name" value="CAMP-RESPONSE ELEMENT BINDING PROTEIN-RELATED"/>
    <property type="match status" value="1"/>
</dbReference>
<accession>A0A9Q0C3P1</accession>
<organism evidence="10 11">
    <name type="scientific">Rhynchospora breviuscula</name>
    <dbReference type="NCBI Taxonomy" id="2022672"/>
    <lineage>
        <taxon>Eukaryota</taxon>
        <taxon>Viridiplantae</taxon>
        <taxon>Streptophyta</taxon>
        <taxon>Embryophyta</taxon>
        <taxon>Tracheophyta</taxon>
        <taxon>Spermatophyta</taxon>
        <taxon>Magnoliopsida</taxon>
        <taxon>Liliopsida</taxon>
        <taxon>Poales</taxon>
        <taxon>Cyperaceae</taxon>
        <taxon>Cyperoideae</taxon>
        <taxon>Rhynchosporeae</taxon>
        <taxon>Rhynchospora</taxon>
    </lineage>
</organism>
<dbReference type="InterPro" id="IPR046347">
    <property type="entry name" value="bZIP_sf"/>
</dbReference>
<dbReference type="Gene3D" id="1.20.5.170">
    <property type="match status" value="1"/>
</dbReference>
<keyword evidence="11" id="KW-1185">Reference proteome</keyword>
<keyword evidence="3" id="KW-0805">Transcription regulation</keyword>
<dbReference type="Pfam" id="PF00170">
    <property type="entry name" value="bZIP_1"/>
    <property type="match status" value="1"/>
</dbReference>
<dbReference type="SUPFAM" id="SSF57959">
    <property type="entry name" value="Leucine zipper domain"/>
    <property type="match status" value="1"/>
</dbReference>
<evidence type="ECO:0000256" key="7">
    <source>
        <dbReference type="SAM" id="Coils"/>
    </source>
</evidence>
<dbReference type="OrthoDB" id="644067at2759"/>
<name>A0A9Q0C3P1_9POAL</name>
<sequence>MGSQTMASQSGATGGMPHQTESNIQNLARQGSLYSLTLNEVQSHLGEPLVSMNLEELLKSVFPEETAESESPPRPVMATGLRPGPSTGFGSGLQRQGSITMPAALSKKTVDEVWRGISEQEDNKAGDDQLGEMTLESFLIKAGVVLEGYGKDVDTGNFISNGSTVTVAQPQPQGMQWFGSGLDSYMPCQIGTSVNVGGMGPGTVIDAMYPVGGRRGEVETPGRKRTCGSGSGPGSASGEVVNKTMERRQKRMIKNRESAARSRARKQAYTNELENKVSRLEDENERLKKQKVLDKILLAGPPPAPKYQLRRTSSASI</sequence>
<feature type="region of interest" description="Disordered" evidence="8">
    <location>
        <begin position="1"/>
        <end position="20"/>
    </location>
</feature>
<dbReference type="SMART" id="SM00338">
    <property type="entry name" value="BRLZ"/>
    <property type="match status" value="1"/>
</dbReference>
<evidence type="ECO:0000259" key="9">
    <source>
        <dbReference type="PROSITE" id="PS50217"/>
    </source>
</evidence>
<dbReference type="PANTHER" id="PTHR22952:SF385">
    <property type="entry name" value="ABSCISIC ACID-INSENSITIVE 5-LIKE PROTEIN 2"/>
    <property type="match status" value="1"/>
</dbReference>
<dbReference type="InterPro" id="IPR004827">
    <property type="entry name" value="bZIP"/>
</dbReference>